<organism evidence="1">
    <name type="scientific">Graphocephala atropunctata</name>
    <dbReference type="NCBI Taxonomy" id="36148"/>
    <lineage>
        <taxon>Eukaryota</taxon>
        <taxon>Metazoa</taxon>
        <taxon>Ecdysozoa</taxon>
        <taxon>Arthropoda</taxon>
        <taxon>Hexapoda</taxon>
        <taxon>Insecta</taxon>
        <taxon>Pterygota</taxon>
        <taxon>Neoptera</taxon>
        <taxon>Paraneoptera</taxon>
        <taxon>Hemiptera</taxon>
        <taxon>Auchenorrhyncha</taxon>
        <taxon>Membracoidea</taxon>
        <taxon>Cicadellidae</taxon>
        <taxon>Cicadellinae</taxon>
        <taxon>Cicadellini</taxon>
        <taxon>Graphocephala</taxon>
    </lineage>
</organism>
<name>A0A1B6L758_9HEMI</name>
<protein>
    <submittedName>
        <fullName evidence="1">Uncharacterized protein</fullName>
    </submittedName>
</protein>
<feature type="non-terminal residue" evidence="1">
    <location>
        <position position="99"/>
    </location>
</feature>
<dbReference type="EMBL" id="GEBQ01020526">
    <property type="protein sequence ID" value="JAT19451.1"/>
    <property type="molecule type" value="Transcribed_RNA"/>
</dbReference>
<proteinExistence type="predicted"/>
<sequence length="99" mass="11444">MVMSSTALGDMDKTLGRIYYDTTSSACFASAGPVLEKSKYKHRDTRNWLLTQDAYTLHTPKRKRFPRNKYIVNNVDDLWQADLAVFNNISQYNDGVKYL</sequence>
<accession>A0A1B6L758</accession>
<gene>
    <name evidence="1" type="ORF">g.5522</name>
</gene>
<evidence type="ECO:0000313" key="1">
    <source>
        <dbReference type="EMBL" id="JAT19451.1"/>
    </source>
</evidence>
<dbReference type="AlphaFoldDB" id="A0A1B6L758"/>
<dbReference type="PANTHER" id="PTHR46585:SF1">
    <property type="entry name" value="CHROMO DOMAIN-CONTAINING PROTEIN"/>
    <property type="match status" value="1"/>
</dbReference>
<dbReference type="PANTHER" id="PTHR46585">
    <property type="entry name" value="INTEGRASE CORE DOMAIN CONTAINING PROTEIN"/>
    <property type="match status" value="1"/>
</dbReference>
<reference evidence="1" key="1">
    <citation type="submission" date="2015-11" db="EMBL/GenBank/DDBJ databases">
        <title>De novo transcriptome assembly of four potential Pierce s Disease insect vectors from Arizona vineyards.</title>
        <authorList>
            <person name="Tassone E.E."/>
        </authorList>
    </citation>
    <scope>NUCLEOTIDE SEQUENCE</scope>
</reference>